<organism evidence="1 2">
    <name type="scientific">Solanum pinnatisectum</name>
    <name type="common">tansyleaf nightshade</name>
    <dbReference type="NCBI Taxonomy" id="50273"/>
    <lineage>
        <taxon>Eukaryota</taxon>
        <taxon>Viridiplantae</taxon>
        <taxon>Streptophyta</taxon>
        <taxon>Embryophyta</taxon>
        <taxon>Tracheophyta</taxon>
        <taxon>Spermatophyta</taxon>
        <taxon>Magnoliopsida</taxon>
        <taxon>eudicotyledons</taxon>
        <taxon>Gunneridae</taxon>
        <taxon>Pentapetalae</taxon>
        <taxon>asterids</taxon>
        <taxon>lamiids</taxon>
        <taxon>Solanales</taxon>
        <taxon>Solanaceae</taxon>
        <taxon>Solanoideae</taxon>
        <taxon>Solaneae</taxon>
        <taxon>Solanum</taxon>
    </lineage>
</organism>
<comment type="caution">
    <text evidence="1">The sequence shown here is derived from an EMBL/GenBank/DDBJ whole genome shotgun (WGS) entry which is preliminary data.</text>
</comment>
<protein>
    <submittedName>
        <fullName evidence="1">Uncharacterized protein</fullName>
    </submittedName>
</protein>
<evidence type="ECO:0000313" key="1">
    <source>
        <dbReference type="EMBL" id="KAK4708693.1"/>
    </source>
</evidence>
<reference evidence="1 2" key="1">
    <citation type="submission" date="2023-10" db="EMBL/GenBank/DDBJ databases">
        <title>Genome-Wide Identification Analysis in wild type Solanum Pinnatisectum Reveals Some Genes Defensing Phytophthora Infestans.</title>
        <authorList>
            <person name="Sun C."/>
        </authorList>
    </citation>
    <scope>NUCLEOTIDE SEQUENCE [LARGE SCALE GENOMIC DNA]</scope>
    <source>
        <strain evidence="1">LQN</strain>
        <tissue evidence="1">Leaf</tissue>
    </source>
</reference>
<sequence>MKIMVKIGFNCQLSTASIGNRIDYRFRRNWSYISFPYKSTYAFPRNIDNPKNGQIPSLRNTYKIRHYKKDNGNPTINYFIYEFHSNRNTCPTETEFGTCYPLA</sequence>
<accession>A0AAV9K6B9</accession>
<gene>
    <name evidence="1" type="ORF">R3W88_029618</name>
</gene>
<dbReference type="EMBL" id="JAWPEI010000012">
    <property type="protein sequence ID" value="KAK4708693.1"/>
    <property type="molecule type" value="Genomic_DNA"/>
</dbReference>
<evidence type="ECO:0000313" key="2">
    <source>
        <dbReference type="Proteomes" id="UP001311915"/>
    </source>
</evidence>
<dbReference type="AlphaFoldDB" id="A0AAV9K6B9"/>
<keyword evidence="2" id="KW-1185">Reference proteome</keyword>
<proteinExistence type="predicted"/>
<name>A0AAV9K6B9_9SOLN</name>
<dbReference type="Proteomes" id="UP001311915">
    <property type="component" value="Unassembled WGS sequence"/>
</dbReference>